<proteinExistence type="predicted"/>
<dbReference type="Proteomes" id="UP001431783">
    <property type="component" value="Unassembled WGS sequence"/>
</dbReference>
<feature type="domain" description="Thioredoxin" evidence="1">
    <location>
        <begin position="69"/>
        <end position="183"/>
    </location>
</feature>
<dbReference type="Pfam" id="PF00085">
    <property type="entry name" value="Thioredoxin"/>
    <property type="match status" value="3"/>
</dbReference>
<accession>A0AAW1UK00</accession>
<sequence length="415" mass="47788">MGSATDLNLQLKRLPSVLTNTNIGLVHCGKSSHLCSELHISTYPVWGVLKVGGAFELHHGRDVLHEISAFARDSVRSVNLRALSPKEFEEMRKEDGLWFVDWYAPWCPPCKKLLPELRRASQHFGKDKVQFGTIDCTLHRSLCSKEGITAYPTTILYNRSKIEHFHGVPNEDGIVSFLDDLLNSKVISLDDSTFVRLMRKPKDELWFVDYFAPWCGPCQKLSLQWRKLAQELVDLAQVKIAQIDCVANAALCQAQNIKAYPTLRLYPFDSKGLNSVVIYNGNWELVTLKRWLLHFIPSPVKELRETDFEEKIQNGLDKPLLVDFFAPWCDHCVHFETVFRKVAKEFEGYINCVQVNCQTEKPLCRNLQIDAYPTVMLYISNIKRYEISARNVEDIIRKVTLLVDHYSQKQGHDEF</sequence>
<dbReference type="InterPro" id="IPR036249">
    <property type="entry name" value="Thioredoxin-like_sf"/>
</dbReference>
<organism evidence="2 3">
    <name type="scientific">Henosepilachna vigintioctopunctata</name>
    <dbReference type="NCBI Taxonomy" id="420089"/>
    <lineage>
        <taxon>Eukaryota</taxon>
        <taxon>Metazoa</taxon>
        <taxon>Ecdysozoa</taxon>
        <taxon>Arthropoda</taxon>
        <taxon>Hexapoda</taxon>
        <taxon>Insecta</taxon>
        <taxon>Pterygota</taxon>
        <taxon>Neoptera</taxon>
        <taxon>Endopterygota</taxon>
        <taxon>Coleoptera</taxon>
        <taxon>Polyphaga</taxon>
        <taxon>Cucujiformia</taxon>
        <taxon>Coccinelloidea</taxon>
        <taxon>Coccinellidae</taxon>
        <taxon>Epilachninae</taxon>
        <taxon>Epilachnini</taxon>
        <taxon>Henosepilachna</taxon>
    </lineage>
</organism>
<dbReference type="InterPro" id="IPR013766">
    <property type="entry name" value="Thioredoxin_domain"/>
</dbReference>
<dbReference type="SUPFAM" id="SSF52833">
    <property type="entry name" value="Thioredoxin-like"/>
    <property type="match status" value="3"/>
</dbReference>
<dbReference type="CDD" id="cd02961">
    <property type="entry name" value="PDI_a_family"/>
    <property type="match status" value="2"/>
</dbReference>
<dbReference type="PANTHER" id="PTHR44340:SF1">
    <property type="entry name" value="DNAJ HOMOLOG SUBFAMILY C MEMBER 10"/>
    <property type="match status" value="1"/>
</dbReference>
<dbReference type="PROSITE" id="PS51352">
    <property type="entry name" value="THIOREDOXIN_2"/>
    <property type="match status" value="2"/>
</dbReference>
<dbReference type="GO" id="GO:0051787">
    <property type="term" value="F:misfolded protein binding"/>
    <property type="evidence" value="ECO:0007669"/>
    <property type="project" value="TreeGrafter"/>
</dbReference>
<evidence type="ECO:0000259" key="1">
    <source>
        <dbReference type="PROSITE" id="PS51352"/>
    </source>
</evidence>
<dbReference type="PROSITE" id="PS00194">
    <property type="entry name" value="THIOREDOXIN_1"/>
    <property type="match status" value="1"/>
</dbReference>
<dbReference type="PANTHER" id="PTHR44340">
    <property type="entry name" value="DNAJ HOMOLOG SUBFAMILY C MEMBER 10"/>
    <property type="match status" value="1"/>
</dbReference>
<name>A0AAW1UK00_9CUCU</name>
<dbReference type="EMBL" id="JARQZJ010000067">
    <property type="protein sequence ID" value="KAK9881019.1"/>
    <property type="molecule type" value="Genomic_DNA"/>
</dbReference>
<feature type="domain" description="Thioredoxin" evidence="1">
    <location>
        <begin position="292"/>
        <end position="404"/>
    </location>
</feature>
<evidence type="ECO:0000313" key="3">
    <source>
        <dbReference type="Proteomes" id="UP001431783"/>
    </source>
</evidence>
<dbReference type="GO" id="GO:0016671">
    <property type="term" value="F:oxidoreductase activity, acting on a sulfur group of donors, disulfide as acceptor"/>
    <property type="evidence" value="ECO:0007669"/>
    <property type="project" value="TreeGrafter"/>
</dbReference>
<protein>
    <recommendedName>
        <fullName evidence="1">Thioredoxin domain-containing protein</fullName>
    </recommendedName>
</protein>
<dbReference type="GO" id="GO:0036498">
    <property type="term" value="P:IRE1-mediated unfolded protein response"/>
    <property type="evidence" value="ECO:0007669"/>
    <property type="project" value="TreeGrafter"/>
</dbReference>
<dbReference type="InterPro" id="IPR052460">
    <property type="entry name" value="ER_disulfide_reductase"/>
</dbReference>
<gene>
    <name evidence="2" type="ORF">WA026_014362</name>
</gene>
<dbReference type="GO" id="GO:0015035">
    <property type="term" value="F:protein-disulfide reductase activity"/>
    <property type="evidence" value="ECO:0007669"/>
    <property type="project" value="TreeGrafter"/>
</dbReference>
<dbReference type="Gene3D" id="3.40.30.10">
    <property type="entry name" value="Glutaredoxin"/>
    <property type="match status" value="4"/>
</dbReference>
<comment type="caution">
    <text evidence="2">The sequence shown here is derived from an EMBL/GenBank/DDBJ whole genome shotgun (WGS) entry which is preliminary data.</text>
</comment>
<dbReference type="GO" id="GO:0005788">
    <property type="term" value="C:endoplasmic reticulum lumen"/>
    <property type="evidence" value="ECO:0007669"/>
    <property type="project" value="TreeGrafter"/>
</dbReference>
<dbReference type="AlphaFoldDB" id="A0AAW1UK00"/>
<evidence type="ECO:0000313" key="2">
    <source>
        <dbReference type="EMBL" id="KAK9881019.1"/>
    </source>
</evidence>
<dbReference type="InterPro" id="IPR017937">
    <property type="entry name" value="Thioredoxin_CS"/>
</dbReference>
<reference evidence="2 3" key="1">
    <citation type="submission" date="2023-03" db="EMBL/GenBank/DDBJ databases">
        <title>Genome insight into feeding habits of ladybird beetles.</title>
        <authorList>
            <person name="Li H.-S."/>
            <person name="Huang Y.-H."/>
            <person name="Pang H."/>
        </authorList>
    </citation>
    <scope>NUCLEOTIDE SEQUENCE [LARGE SCALE GENOMIC DNA]</scope>
    <source>
        <strain evidence="2">SYSU_2023b</strain>
        <tissue evidence="2">Whole body</tissue>
    </source>
</reference>
<keyword evidence="3" id="KW-1185">Reference proteome</keyword>
<dbReference type="FunFam" id="3.40.30.10:FF:000087">
    <property type="entry name" value="DnaJ homolog subfamily C member 10"/>
    <property type="match status" value="1"/>
</dbReference>